<dbReference type="RefSeq" id="WP_311594348.1">
    <property type="nucleotide sequence ID" value="NZ_JAVRHV010000008.1"/>
</dbReference>
<dbReference type="Gene3D" id="2.60.40.10">
    <property type="entry name" value="Immunoglobulins"/>
    <property type="match status" value="2"/>
</dbReference>
<evidence type="ECO:0000259" key="2">
    <source>
        <dbReference type="PROSITE" id="PS50268"/>
    </source>
</evidence>
<comment type="caution">
    <text evidence="3">The sequence shown here is derived from an EMBL/GenBank/DDBJ whole genome shotgun (WGS) entry which is preliminary data.</text>
</comment>
<feature type="compositionally biased region" description="Low complexity" evidence="1">
    <location>
        <begin position="1935"/>
        <end position="1947"/>
    </location>
</feature>
<dbReference type="NCBIfam" id="NF012211">
    <property type="entry name" value="tand_rpt_95"/>
    <property type="match status" value="15"/>
</dbReference>
<dbReference type="Proteomes" id="UP001252186">
    <property type="component" value="Unassembled WGS sequence"/>
</dbReference>
<keyword evidence="4" id="KW-1185">Reference proteome</keyword>
<dbReference type="Gene3D" id="2.40.30.120">
    <property type="entry name" value="Positive stranded ssRNA viruses"/>
    <property type="match status" value="7"/>
</dbReference>
<dbReference type="NCBIfam" id="NF012200">
    <property type="entry name" value="choice_anch_D"/>
    <property type="match status" value="4"/>
</dbReference>
<dbReference type="PROSITE" id="PS50194">
    <property type="entry name" value="FILAMIN_REPEAT"/>
    <property type="match status" value="2"/>
</dbReference>
<dbReference type="Gene3D" id="2.60.40.1170">
    <property type="entry name" value="Mu homology domain, subdomain B"/>
    <property type="match status" value="1"/>
</dbReference>
<evidence type="ECO:0000313" key="3">
    <source>
        <dbReference type="EMBL" id="MDT0554269.1"/>
    </source>
</evidence>
<reference evidence="3 4" key="1">
    <citation type="submission" date="2023-09" db="EMBL/GenBank/DDBJ databases">
        <authorList>
            <person name="Rey-Velasco X."/>
        </authorList>
    </citation>
    <scope>NUCLEOTIDE SEQUENCE [LARGE SCALE GENOMIC DNA]</scope>
    <source>
        <strain evidence="3 4">P050</strain>
    </source>
</reference>
<dbReference type="Pfam" id="PF17963">
    <property type="entry name" value="Big_9"/>
    <property type="match status" value="15"/>
</dbReference>
<dbReference type="Gene3D" id="2.60.40.2810">
    <property type="match status" value="1"/>
</dbReference>
<dbReference type="PROSITE" id="PS50268">
    <property type="entry name" value="CADHERIN_2"/>
    <property type="match status" value="1"/>
</dbReference>
<dbReference type="InterPro" id="IPR045474">
    <property type="entry name" value="GEVED"/>
</dbReference>
<feature type="non-terminal residue" evidence="3">
    <location>
        <position position="3326"/>
    </location>
</feature>
<sequence length="3326" mass="352637">MSKNYFKNIPFRFISTFLNSWRILFIFLFFTGLQTVQSQEIIASQYFNEDLGVISVSYDTIPVSSGFVGVKSVNDNWAFTGVAVDGEISTSNEKVASDPYSLKIQNFGNNGTDNHLVYFRTVDISEYDNVRFSIGFASDGEQRQHDDLRILYNYYIDADGEGVEDGVFEWVSFTTRLVIGTNNTPIDFGQEVPTVTEPNPYITPIGAIPNGATKFNVALISINSSTSGGSGKPKAYYIDDVELTGSAPEISVFGNNNLIENGQTETSTINNTDFGNAIANEATKLFEYSINNSGDLDLELTGAPLPVSITGDTDDFLLTVNPVTPVLPDDSSTFTIAFQPKSLGEKSITVTIANSDLDENPYTFVVIGTGTDAEFQYCDPTTPPIPNDNSSFYLSNVAVGDIDNTSTFEDPDRYSYFTQFTTNLNREQSYFTSIKNSTLDNSDSGVGIWIDYNRDGDFEDANEEVYTNLYSAGSGETEVERTLSILIPKFASPGLTRMRITVQEGEIPTPCGPFNQTGEVEDYDVTIVDLTDASPNALLLGNGIPIADGSNSTELENNTNFGRKEILADPQTNGFLIANLGGLDLTLDDPSPHVEITGDIEDFIISLVPSTPIIPASGSRFEITFNPQSEGIKSAVVSIAMNDSEKDPYTFAIEGVGFIPKARIITLGEGIFIQNGDITPREADNTDFRNIEVNGTALEHTFSIVNEGEIDLLLYDDPIIQLANDANFILTSPPASSVSPSDGTTFSVVFDPIEPGQHTTTVSIANNDEDQHPYIFDITGFGIIDTYCGVLDTINIPPSLSYYISNVTTDVIDNTTLFEPGRYSYYPGTIPDYTLGNTYNMSLTIETETDEEIGTAVWIDYNNDGDFLDFNEKIYTDLTTGSTNTTIERSFDFTIPEDAVEVITRMRIAVEKGEIPLACGPFISSGEIEDYLVNIVPITEPKTEIELVGNGEIIFNGDATPNTNDDTYFGSIDIDLGIESHTFTINNKGDLDLLLNGNPIVSLIGDTDSFSLSSLPEEVISGGGNTTFSIDFDPFEAREKTVIVEISNNDLNENPYRFAIQGNGKISNDNDGDLVLDQIDLDNDNDGIPNVEENSDCSNLVFKNTITLLEDFGTQSLDVGTPSVSSPYLGSYEYLPLAVGSVPEDSENSLIGGKYSVFNSIQEASSWADRSWHSLGDHTNGGTAPTGGRMLLINTNQVLNSEYYRRDIAAVEIGTPVDVSFWVLNLDLDIPDNEGRILPNMEVIIEQGNTSYTIISTGDVPRESLGDTAAWKNFSGSFIPESSEPITIVIVDRAALGNGNEFAIDDISVSQTQGICDIDGDGIPNEFDLDSDNDGIYDVIEAGGVDANNNGLADDDDDNSDNTATGGIPLSAGEGLVPTTTEGAHADYIDFDSDEDGCTDANEAYNSITTDPDNDGMFGEGIPTILDNGTVADAFYISPADGDENTVPDFVQLSETIVDIVRSPFDAIVLEGINVIFSVEVDFQGEGAGVRYQWQEDKGDGFEDLANDGKYEGVNSPLIRILNVDYSMSGYKYRVLVESPSYVCDDDLISAEAELIIKSSNLVTEKMVDNINPYANEDLNYTITVSNFGPQDATSVSVVDILPPEVTFISDNSNGSYNPVDGVWNIGNLSVGSSTSLIITVNVNTNAVGTVRNEIVQVNLAELDLITEGDVLYADFIVNTVPMAFDDTATVAEDSGTTSIDVTANDNFGDDGASIGTIAVVSGSSDEGGTVIVNDNKTPTDPTDDLIDYTPATDFNGEDRFEYRITDSNGDISNAIVNVTVTSVDDFPEATDDTLVEILEDAIDAQITVLVNDDFGGDGPGTMILETPPANGIAVIDDQGNTNVLDDLFLYTPSPDYNGSDSFTYTITDSDGDASTATVTIKVTPVNDEPVATDDTVEADEDTPLNIDVLANDDFGGDGPSSGPIEVSSPSTSRGGTVVVNTNGTDTDPTDDTIDYTPAKDFNGTDSFDYNILDVDGNISPATVTIVVNPINDLPVAEDDEIKILEDDPATLILVAYNDDFGGDGPSDTPIVIFEAPTNGTAIIYPGTTPNDPTDDSILYTPDANYFGTDMVVYTIEDSNGDSSNATLTITIESVDDEPMAVDDETTVAEDSGVTNIDVTDNDDFGGDGPSTGTISVIEGSTQEGGTVSVNDNGSSDDPTDDLINYEPALDFYGTDTFDYKILDSDGDDSVATVTVTVTSVNDVPRAMDDVNVLIVEDRIEAELFILNNDEFGGDGPGTFTLTSLPANGTATIDDRGTPDVLDDVAVYSPTPDYNGPDSFTYAITDSDGDPSTASVSIEVTPVDDFPLAEDDTVETDEDTPLNIDVLANDDFGGDGPSIVPIEVSSPSTSKGGTVVVNTNGTDADPTDDTIDYVPALDFNGTDTFDYNILDDDGDVSPATVTITVNSVNDLPIAKDIPFSILEDAIETTIPVTYNDDFGGDGPSSTPIVIATAPTNGVASVDDNLTPTDPTDDNIVYMPNANYNGIDTVVYTIEDSNGDKSNATLTITIESVDDLPIASDDAVTVAEDSGVTSIDVTANDDFGGDGPSVGTISVVSGSTGEGGAVVVNDNGTPNDPTDDLVDYEPKLDFFGTDTFDYKILDADGDDSVATVTVTVTSVNDVPMAVDDPNVVIVEDRINAVLYLLPNDDFGGDGPGTFTLTSLPPNGTATIDDQGNTNVLDDVVVYSPTPDYNGSDSFTYTITDSDGDASTATVTIELTPVNDEPLAEDDATTTDEDTALNIDVLPNDDFGGDGPSLGPIEVTSASTAMGGTVVVNENGTTTDPTDDTIDYVPALDFNGTDTFDYNILDVDGDISSARVTITVNSVNDVPIAQDVPSSILEDASATTIPVTYNDDFGGDGPSSTPIVIATVPTNGVATVDDNLTPTDPTDDSIVYTPNANYNGTDTVVYTIEDSNGDTSNATVTITIESVNDLPTANADTVTVTEDSGVTSIDVTANDDFGGDGPSVGTISVVSGSTVEGGTVVVNDNGTPNDPTDDLVAYQPKLDFYGSDTFDYKILDADGDDSVATVTVTVTSVNDVPTAVGDIASVAENSSGTLITVLSNDDFGGDGPSASAITIAAPPVNGVAVVNDNGTPNDPTDDTLFYAPNSSYDGVDVIQYTIADAEGDTATASVIIRIFPVDVDPVASDDFAQVNEDNSNNTIDVLQNDSFGGNGPGIGPIEITSSAPTAMGATISVNENGTPDDPTDDSIIYTPSPDFNGIDSFSYSIKDSDNDTASAIVTVNVLQVNDLPTANDDSATVAEDSGMTTIDVTTNDDFGGDGPSAGTITLGVGKSFNGNLVSVNDNGTPDDPTDDKIDYTPSADFNGV</sequence>
<feature type="region of interest" description="Disordered" evidence="1">
    <location>
        <begin position="3300"/>
        <end position="3326"/>
    </location>
</feature>
<dbReference type="InterPro" id="IPR002126">
    <property type="entry name" value="Cadherin-like_dom"/>
</dbReference>
<dbReference type="InterPro" id="IPR013783">
    <property type="entry name" value="Ig-like_fold"/>
</dbReference>
<name>A0ABU2Y7U7_9FLAO</name>
<dbReference type="Pfam" id="PF01345">
    <property type="entry name" value="DUF11"/>
    <property type="match status" value="1"/>
</dbReference>
<dbReference type="EMBL" id="JAVRHV010000008">
    <property type="protein sequence ID" value="MDT0554269.1"/>
    <property type="molecule type" value="Genomic_DNA"/>
</dbReference>
<dbReference type="Gene3D" id="2.60.40.3440">
    <property type="match status" value="7"/>
</dbReference>
<gene>
    <name evidence="3" type="ORF">RM519_13490</name>
</gene>
<protein>
    <submittedName>
        <fullName evidence="3">Ig-like domain-containing protein</fullName>
    </submittedName>
</protein>
<organism evidence="3 4">
    <name type="scientific">Urechidicola vernalis</name>
    <dbReference type="NCBI Taxonomy" id="3075600"/>
    <lineage>
        <taxon>Bacteria</taxon>
        <taxon>Pseudomonadati</taxon>
        <taxon>Bacteroidota</taxon>
        <taxon>Flavobacteriia</taxon>
        <taxon>Flavobacteriales</taxon>
        <taxon>Flavobacteriaceae</taxon>
        <taxon>Urechidicola</taxon>
    </lineage>
</organism>
<dbReference type="InterPro" id="IPR001434">
    <property type="entry name" value="OmcB-like_DUF11"/>
</dbReference>
<dbReference type="Pfam" id="PF20009">
    <property type="entry name" value="GEVED"/>
    <property type="match status" value="2"/>
</dbReference>
<feature type="region of interest" description="Disordered" evidence="1">
    <location>
        <begin position="1347"/>
        <end position="1376"/>
    </location>
</feature>
<dbReference type="InterPro" id="IPR017868">
    <property type="entry name" value="Filamin/ABP280_repeat-like"/>
</dbReference>
<feature type="region of interest" description="Disordered" evidence="1">
    <location>
        <begin position="1916"/>
        <end position="1951"/>
    </location>
</feature>
<feature type="domain" description="Cadherin" evidence="2">
    <location>
        <begin position="2100"/>
        <end position="2207"/>
    </location>
</feature>
<accession>A0ABU2Y7U7</accession>
<proteinExistence type="predicted"/>
<evidence type="ECO:0000313" key="4">
    <source>
        <dbReference type="Proteomes" id="UP001252186"/>
    </source>
</evidence>
<evidence type="ECO:0000256" key="1">
    <source>
        <dbReference type="SAM" id="MobiDB-lite"/>
    </source>
</evidence>